<dbReference type="CDD" id="cd14014">
    <property type="entry name" value="STKc_PknB_like"/>
    <property type="match status" value="1"/>
</dbReference>
<feature type="domain" description="Protein kinase" evidence="4">
    <location>
        <begin position="11"/>
        <end position="279"/>
    </location>
</feature>
<keyword evidence="5" id="KW-0808">Transferase</keyword>
<dbReference type="GO" id="GO:0005737">
    <property type="term" value="C:cytoplasm"/>
    <property type="evidence" value="ECO:0007669"/>
    <property type="project" value="TreeGrafter"/>
</dbReference>
<dbReference type="PANTHER" id="PTHR16305">
    <property type="entry name" value="TESTICULAR SOLUBLE ADENYLYL CYCLASE"/>
    <property type="match status" value="1"/>
</dbReference>
<dbReference type="STRING" id="52.CMC5_022900"/>
<keyword evidence="1" id="KW-0547">Nucleotide-binding</keyword>
<dbReference type="InterPro" id="IPR008271">
    <property type="entry name" value="Ser/Thr_kinase_AS"/>
</dbReference>
<name>A0A0K1EBU9_CHOCO</name>
<dbReference type="Proteomes" id="UP000067626">
    <property type="component" value="Chromosome"/>
</dbReference>
<accession>A0A0K1EBU9</accession>
<reference evidence="5 6" key="1">
    <citation type="submission" date="2015-07" db="EMBL/GenBank/DDBJ databases">
        <title>Genome analysis of myxobacterium Chondromyces crocatus Cm c5 reveals a high potential for natural compound synthesis and the genetic basis for the loss of fruiting body formation.</title>
        <authorList>
            <person name="Zaburannyi N."/>
            <person name="Bunk B."/>
            <person name="Maier J."/>
            <person name="Overmann J."/>
            <person name="Mueller R."/>
        </authorList>
    </citation>
    <scope>NUCLEOTIDE SEQUENCE [LARGE SCALE GENOMIC DNA]</scope>
    <source>
        <strain evidence="5 6">Cm c5</strain>
    </source>
</reference>
<evidence type="ECO:0000256" key="2">
    <source>
        <dbReference type="ARBA" id="ARBA00022840"/>
    </source>
</evidence>
<dbReference type="SUPFAM" id="SSF56112">
    <property type="entry name" value="Protein kinase-like (PK-like)"/>
    <property type="match status" value="1"/>
</dbReference>
<dbReference type="GO" id="GO:0004016">
    <property type="term" value="F:adenylate cyclase activity"/>
    <property type="evidence" value="ECO:0007669"/>
    <property type="project" value="TreeGrafter"/>
</dbReference>
<protein>
    <submittedName>
        <fullName evidence="5">Protein kinase</fullName>
        <ecNumber evidence="5">2.7.11.1</ecNumber>
    </submittedName>
</protein>
<sequence length="1311" mass="140166">MRDGRILGGRFEILRPVGAGSGYRLFEAREVRDARDAIPAKGSERIAIKLLPSNEHSAERQSREVQALAGLNHPGVARYVAHGASEAGEPWIATTWLDGETLASRLAKRPLQVPEALSLGARVAVALGAVHRAGVVHRDLKPTNILLTEGSLERPVILDFGVARVPGAAARPARQGTVIGTPGYAAPEQARNEPDVDARADVFSLGCVLFRCLTGKEPFHGENALALTLKVLLEEPKRTRDLHPGIPVELDALVARMLSKARQLRPRDGDAVAVELEGLGAPASAARIGWRAPPAEPALVLTANERRLMSLVLVRDAASSSKSPHDGPVSSRRSREADAARRTRALRAAAERHQGRLESLADGALLVVMTSNEAPTDLVSRAARCALAIRAVLEGAPVSLVTGRAEIEARLPVGELIDRAVSLLTTAVDPDTASPVAIDDLTARLLGQGFDVTREGGGPALHGERDGTEPSRALLGKPTRCLGRERELAQLEAAFAYCADTPTAAAVLVTGPAGAGKSRLRHELLQRLKERGEPIEVWLGRGDPMGGGAAFGLLARAMRYALGISGEESLAERRRRIFSRLGALPAIEAQRIASFVGELIGTPFPEELSPQLKTARRDPVLMGDQIRRAAEDLLRAACASQPVILVLEDLHWGDLPTVTLLDSALRNLADQPLLVFALARPEVQKQFPKLWVGRQVEPIALGPLPRRASERLVRDVLGDAIPAHLSQAIIERSGGNALYLEELIRAVSEGQGERLPETVLAMAQARLSALDPEARRILRAASVFGDSFWTGGVEALLGGSTTAHRMDDLVARELIVRRTPVAEGSLRPTKGDGKPTEPLYAFRHEVEREAAYSMLTEADRQLGHRLAGAWLEREGKGEPIALAEHFERGDERHRAGAYFVEAAEATLRGNDLAAALRRAERGIACGATGTTLGELQLVAAEALLWRGELPRAEASAREAAQLLSRGSAAWYRALTHGATAASKQGASERLDDWIVPATEVPPLPGALSAQVVCLAFCASELVFSGRFEAAEALLERGTSLTGDPPAVDGQALGVLHQAYALRAMAGGDPGAGLAGFEAALFAFGQTGDRRNACTIQGNLGYTLSELGDFEGAEGALRAALTEAERMGLFDLAPVVRQNLGLTLAQTNQLEEARRLQQQALEAFREQGVARMQGMSHAYLARIALRAGKLAAAEHEARSAVDLLVVAPPLRAFALAVLASALLAQRRAPEALGLTGEAFAQLQAAGGLEEGESLVWRARADALAAAGELTEAEHVRAEARRRLEARAARISDPDWRERFLREVPDNTALYRD</sequence>
<dbReference type="EC" id="2.7.11.1" evidence="5"/>
<dbReference type="KEGG" id="ccro:CMC5_022900"/>
<gene>
    <name evidence="5" type="ORF">CMC5_022900</name>
</gene>
<dbReference type="GO" id="GO:0004674">
    <property type="term" value="F:protein serine/threonine kinase activity"/>
    <property type="evidence" value="ECO:0007669"/>
    <property type="project" value="UniProtKB-EC"/>
</dbReference>
<dbReference type="PANTHER" id="PTHR16305:SF28">
    <property type="entry name" value="GUANYLATE CYCLASE DOMAIN-CONTAINING PROTEIN"/>
    <property type="match status" value="1"/>
</dbReference>
<dbReference type="GO" id="GO:0005524">
    <property type="term" value="F:ATP binding"/>
    <property type="evidence" value="ECO:0007669"/>
    <property type="project" value="UniProtKB-KW"/>
</dbReference>
<dbReference type="InterPro" id="IPR041664">
    <property type="entry name" value="AAA_16"/>
</dbReference>
<dbReference type="RefSeq" id="WP_050430422.1">
    <property type="nucleotide sequence ID" value="NZ_CP012159.1"/>
</dbReference>
<keyword evidence="6" id="KW-1185">Reference proteome</keyword>
<dbReference type="EMBL" id="CP012159">
    <property type="protein sequence ID" value="AKT38147.1"/>
    <property type="molecule type" value="Genomic_DNA"/>
</dbReference>
<dbReference type="PATRIC" id="fig|52.7.peg.2472"/>
<dbReference type="InterPro" id="IPR027417">
    <property type="entry name" value="P-loop_NTPase"/>
</dbReference>
<dbReference type="Gene3D" id="1.10.510.10">
    <property type="entry name" value="Transferase(Phosphotransferase) domain 1"/>
    <property type="match status" value="1"/>
</dbReference>
<dbReference type="Pfam" id="PF00069">
    <property type="entry name" value="Pkinase"/>
    <property type="match status" value="1"/>
</dbReference>
<evidence type="ECO:0000259" key="4">
    <source>
        <dbReference type="PROSITE" id="PS50011"/>
    </source>
</evidence>
<dbReference type="InterPro" id="IPR011009">
    <property type="entry name" value="Kinase-like_dom_sf"/>
</dbReference>
<dbReference type="Gene3D" id="3.30.200.20">
    <property type="entry name" value="Phosphorylase Kinase, domain 1"/>
    <property type="match status" value="1"/>
</dbReference>
<proteinExistence type="predicted"/>
<dbReference type="PROSITE" id="PS50011">
    <property type="entry name" value="PROTEIN_KINASE_DOM"/>
    <property type="match status" value="1"/>
</dbReference>
<dbReference type="Gene3D" id="1.25.40.10">
    <property type="entry name" value="Tetratricopeptide repeat domain"/>
    <property type="match status" value="1"/>
</dbReference>
<evidence type="ECO:0000256" key="1">
    <source>
        <dbReference type="ARBA" id="ARBA00022741"/>
    </source>
</evidence>
<feature type="region of interest" description="Disordered" evidence="3">
    <location>
        <begin position="317"/>
        <end position="348"/>
    </location>
</feature>
<keyword evidence="5" id="KW-0418">Kinase</keyword>
<evidence type="ECO:0000256" key="3">
    <source>
        <dbReference type="SAM" id="MobiDB-lite"/>
    </source>
</evidence>
<dbReference type="OrthoDB" id="5476413at2"/>
<dbReference type="Pfam" id="PF13191">
    <property type="entry name" value="AAA_16"/>
    <property type="match status" value="1"/>
</dbReference>
<dbReference type="InterPro" id="IPR000719">
    <property type="entry name" value="Prot_kinase_dom"/>
</dbReference>
<keyword evidence="2" id="KW-0067">ATP-binding</keyword>
<dbReference type="InterPro" id="IPR011990">
    <property type="entry name" value="TPR-like_helical_dom_sf"/>
</dbReference>
<dbReference type="SMART" id="SM00220">
    <property type="entry name" value="S_TKc"/>
    <property type="match status" value="1"/>
</dbReference>
<dbReference type="SUPFAM" id="SSF52540">
    <property type="entry name" value="P-loop containing nucleoside triphosphate hydrolases"/>
    <property type="match status" value="1"/>
</dbReference>
<dbReference type="PROSITE" id="PS00108">
    <property type="entry name" value="PROTEIN_KINASE_ST"/>
    <property type="match status" value="1"/>
</dbReference>
<evidence type="ECO:0000313" key="5">
    <source>
        <dbReference type="EMBL" id="AKT38147.1"/>
    </source>
</evidence>
<evidence type="ECO:0000313" key="6">
    <source>
        <dbReference type="Proteomes" id="UP000067626"/>
    </source>
</evidence>
<organism evidence="5 6">
    <name type="scientific">Chondromyces crocatus</name>
    <dbReference type="NCBI Taxonomy" id="52"/>
    <lineage>
        <taxon>Bacteria</taxon>
        <taxon>Pseudomonadati</taxon>
        <taxon>Myxococcota</taxon>
        <taxon>Polyangia</taxon>
        <taxon>Polyangiales</taxon>
        <taxon>Polyangiaceae</taxon>
        <taxon>Chondromyces</taxon>
    </lineage>
</organism>
<dbReference type="SUPFAM" id="SSF48452">
    <property type="entry name" value="TPR-like"/>
    <property type="match status" value="1"/>
</dbReference>